<evidence type="ECO:0000256" key="9">
    <source>
        <dbReference type="SAM" id="MobiDB-lite"/>
    </source>
</evidence>
<dbReference type="Proteomes" id="UP001147747">
    <property type="component" value="Unassembled WGS sequence"/>
</dbReference>
<dbReference type="InterPro" id="IPR011009">
    <property type="entry name" value="Kinase-like_dom_sf"/>
</dbReference>
<comment type="caution">
    <text evidence="11">The sequence shown here is derived from an EMBL/GenBank/DDBJ whole genome shotgun (WGS) entry which is preliminary data.</text>
</comment>
<keyword evidence="4" id="KW-0547">Nucleotide-binding</keyword>
<keyword evidence="3" id="KW-0808">Transferase</keyword>
<comment type="catalytic activity">
    <reaction evidence="8">
        <text>L-seryl-[protein] + ATP = O-phospho-L-seryl-[protein] + ADP + H(+)</text>
        <dbReference type="Rhea" id="RHEA:17989"/>
        <dbReference type="Rhea" id="RHEA-COMP:9863"/>
        <dbReference type="Rhea" id="RHEA-COMP:11604"/>
        <dbReference type="ChEBI" id="CHEBI:15378"/>
        <dbReference type="ChEBI" id="CHEBI:29999"/>
        <dbReference type="ChEBI" id="CHEBI:30616"/>
        <dbReference type="ChEBI" id="CHEBI:83421"/>
        <dbReference type="ChEBI" id="CHEBI:456216"/>
        <dbReference type="EC" id="2.7.11.1"/>
    </reaction>
</comment>
<dbReference type="PANTHER" id="PTHR24343">
    <property type="entry name" value="SERINE/THREONINE KINASE"/>
    <property type="match status" value="1"/>
</dbReference>
<dbReference type="EMBL" id="JAPZBU010000004">
    <property type="protein sequence ID" value="KAJ5407571.1"/>
    <property type="molecule type" value="Genomic_DNA"/>
</dbReference>
<feature type="compositionally biased region" description="Polar residues" evidence="9">
    <location>
        <begin position="64"/>
        <end position="86"/>
    </location>
</feature>
<evidence type="ECO:0000313" key="12">
    <source>
        <dbReference type="Proteomes" id="UP001147747"/>
    </source>
</evidence>
<evidence type="ECO:0000256" key="5">
    <source>
        <dbReference type="ARBA" id="ARBA00022777"/>
    </source>
</evidence>
<name>A0A9W9W6Y6_9EURO</name>
<dbReference type="GO" id="GO:0005829">
    <property type="term" value="C:cytosol"/>
    <property type="evidence" value="ECO:0007669"/>
    <property type="project" value="TreeGrafter"/>
</dbReference>
<dbReference type="GO" id="GO:0005524">
    <property type="term" value="F:ATP binding"/>
    <property type="evidence" value="ECO:0007669"/>
    <property type="project" value="UniProtKB-KW"/>
</dbReference>
<dbReference type="OrthoDB" id="4062651at2759"/>
<evidence type="ECO:0000256" key="1">
    <source>
        <dbReference type="ARBA" id="ARBA00012513"/>
    </source>
</evidence>
<feature type="compositionally biased region" description="Basic and acidic residues" evidence="9">
    <location>
        <begin position="93"/>
        <end position="102"/>
    </location>
</feature>
<dbReference type="GO" id="GO:0004674">
    <property type="term" value="F:protein serine/threonine kinase activity"/>
    <property type="evidence" value="ECO:0007669"/>
    <property type="project" value="UniProtKB-KW"/>
</dbReference>
<dbReference type="EC" id="2.7.11.1" evidence="1"/>
<dbReference type="GeneID" id="81365071"/>
<keyword evidence="2" id="KW-0723">Serine/threonine-protein kinase</keyword>
<evidence type="ECO:0000256" key="8">
    <source>
        <dbReference type="ARBA" id="ARBA00048679"/>
    </source>
</evidence>
<organism evidence="11 12">
    <name type="scientific">Penicillium cosmopolitanum</name>
    <dbReference type="NCBI Taxonomy" id="1131564"/>
    <lineage>
        <taxon>Eukaryota</taxon>
        <taxon>Fungi</taxon>
        <taxon>Dikarya</taxon>
        <taxon>Ascomycota</taxon>
        <taxon>Pezizomycotina</taxon>
        <taxon>Eurotiomycetes</taxon>
        <taxon>Eurotiomycetidae</taxon>
        <taxon>Eurotiales</taxon>
        <taxon>Aspergillaceae</taxon>
        <taxon>Penicillium</taxon>
    </lineage>
</organism>
<dbReference type="SUPFAM" id="SSF56112">
    <property type="entry name" value="Protein kinase-like (PK-like)"/>
    <property type="match status" value="1"/>
</dbReference>
<gene>
    <name evidence="11" type="ORF">N7509_001454</name>
</gene>
<dbReference type="Pfam" id="PF00069">
    <property type="entry name" value="Pkinase"/>
    <property type="match status" value="2"/>
</dbReference>
<feature type="compositionally biased region" description="Polar residues" evidence="9">
    <location>
        <begin position="1"/>
        <end position="10"/>
    </location>
</feature>
<dbReference type="SMART" id="SM00220">
    <property type="entry name" value="S_TKc"/>
    <property type="match status" value="1"/>
</dbReference>
<keyword evidence="6" id="KW-0067">ATP-binding</keyword>
<feature type="compositionally biased region" description="Polar residues" evidence="9">
    <location>
        <begin position="104"/>
        <end position="116"/>
    </location>
</feature>
<feature type="region of interest" description="Disordered" evidence="9">
    <location>
        <begin position="1"/>
        <end position="21"/>
    </location>
</feature>
<reference evidence="11" key="1">
    <citation type="submission" date="2022-12" db="EMBL/GenBank/DDBJ databases">
        <authorList>
            <person name="Petersen C."/>
        </authorList>
    </citation>
    <scope>NUCLEOTIDE SEQUENCE</scope>
    <source>
        <strain evidence="11">IBT 29677</strain>
    </source>
</reference>
<proteinExistence type="predicted"/>
<keyword evidence="5 11" id="KW-0418">Kinase</keyword>
<feature type="domain" description="Protein kinase" evidence="10">
    <location>
        <begin position="113"/>
        <end position="463"/>
    </location>
</feature>
<evidence type="ECO:0000313" key="11">
    <source>
        <dbReference type="EMBL" id="KAJ5407571.1"/>
    </source>
</evidence>
<dbReference type="InterPro" id="IPR000719">
    <property type="entry name" value="Prot_kinase_dom"/>
</dbReference>
<comment type="catalytic activity">
    <reaction evidence="7">
        <text>L-threonyl-[protein] + ATP = O-phospho-L-threonyl-[protein] + ADP + H(+)</text>
        <dbReference type="Rhea" id="RHEA:46608"/>
        <dbReference type="Rhea" id="RHEA-COMP:11060"/>
        <dbReference type="Rhea" id="RHEA-COMP:11605"/>
        <dbReference type="ChEBI" id="CHEBI:15378"/>
        <dbReference type="ChEBI" id="CHEBI:30013"/>
        <dbReference type="ChEBI" id="CHEBI:30616"/>
        <dbReference type="ChEBI" id="CHEBI:61977"/>
        <dbReference type="ChEBI" id="CHEBI:456216"/>
        <dbReference type="EC" id="2.7.11.1"/>
    </reaction>
</comment>
<sequence>MQETGNSQSPHLHYPFEHVPSPDRSVLTHYHHTIRDGIRDKHDFRGLGIVDDLTVVLSRWGWSTSQDCKGRSQSGANISNQGLTRLTTASSSTDKRSDRDDSAQAQRIPTATTQSEQTSFTGDYGVFTKVLYYNNASTVQLFEKKEPASQPILSPTRLRKGSMLTKLKHASMPKPIIRELYAVRVFHHTKANLSWVPNLPHNGSKWPPLSNPNVVSLIDILYNKQGNICLVMPYYSGGNLHDFLQQEARAKDNLSLEEINCLDVQILRAIGFLHEEGIAYGDLRPEHILLTARGAVKVGGFGEDEDAVRELVTFSRRKDSTTPQSGLSFGKSRKSNSKLLLCVRRSVSELSTPYLPPERFSGRRDSVRQGYTHQSIYDVKAGDIWACGMIYMILQSGRLPWHTTRTVDPDKSYTEYLHCRLKQDGYGPIQALENNCRNVIYAMLHPDPGLRITVEEILSSEWVLGTAVCEVGEKGL</sequence>
<evidence type="ECO:0000256" key="3">
    <source>
        <dbReference type="ARBA" id="ARBA00022679"/>
    </source>
</evidence>
<dbReference type="PROSITE" id="PS50011">
    <property type="entry name" value="PROTEIN_KINASE_DOM"/>
    <property type="match status" value="1"/>
</dbReference>
<accession>A0A9W9W6Y6</accession>
<feature type="region of interest" description="Disordered" evidence="9">
    <location>
        <begin position="64"/>
        <end position="116"/>
    </location>
</feature>
<evidence type="ECO:0000256" key="7">
    <source>
        <dbReference type="ARBA" id="ARBA00047899"/>
    </source>
</evidence>
<evidence type="ECO:0000256" key="6">
    <source>
        <dbReference type="ARBA" id="ARBA00022840"/>
    </source>
</evidence>
<protein>
    <recommendedName>
        <fullName evidence="1">non-specific serine/threonine protein kinase</fullName>
        <ecNumber evidence="1">2.7.11.1</ecNumber>
    </recommendedName>
</protein>
<reference evidence="11" key="2">
    <citation type="journal article" date="2023" name="IMA Fungus">
        <title>Comparative genomic study of the Penicillium genus elucidates a diverse pangenome and 15 lateral gene transfer events.</title>
        <authorList>
            <person name="Petersen C."/>
            <person name="Sorensen T."/>
            <person name="Nielsen M.R."/>
            <person name="Sondergaard T.E."/>
            <person name="Sorensen J.L."/>
            <person name="Fitzpatrick D.A."/>
            <person name="Frisvad J.C."/>
            <person name="Nielsen K.L."/>
        </authorList>
    </citation>
    <scope>NUCLEOTIDE SEQUENCE</scope>
    <source>
        <strain evidence="11">IBT 29677</strain>
    </source>
</reference>
<keyword evidence="12" id="KW-1185">Reference proteome</keyword>
<dbReference type="AlphaFoldDB" id="A0A9W9W6Y6"/>
<dbReference type="PANTHER" id="PTHR24343:SF558">
    <property type="entry name" value="PROTEIN KINASE DOMAIN-CONTAINING PROTEIN"/>
    <property type="match status" value="1"/>
</dbReference>
<evidence type="ECO:0000259" key="10">
    <source>
        <dbReference type="PROSITE" id="PS50011"/>
    </source>
</evidence>
<dbReference type="Gene3D" id="1.10.510.10">
    <property type="entry name" value="Transferase(Phosphotransferase) domain 1"/>
    <property type="match status" value="1"/>
</dbReference>
<evidence type="ECO:0000256" key="4">
    <source>
        <dbReference type="ARBA" id="ARBA00022741"/>
    </source>
</evidence>
<dbReference type="RefSeq" id="XP_056491886.1">
    <property type="nucleotide sequence ID" value="XM_056626091.1"/>
</dbReference>
<dbReference type="GO" id="GO:0030003">
    <property type="term" value="P:intracellular monoatomic cation homeostasis"/>
    <property type="evidence" value="ECO:0007669"/>
    <property type="project" value="TreeGrafter"/>
</dbReference>
<evidence type="ECO:0000256" key="2">
    <source>
        <dbReference type="ARBA" id="ARBA00022527"/>
    </source>
</evidence>